<feature type="compositionally biased region" description="Basic and acidic residues" evidence="4">
    <location>
        <begin position="364"/>
        <end position="389"/>
    </location>
</feature>
<dbReference type="AlphaFoldDB" id="A0A0G2HA83"/>
<dbReference type="Proteomes" id="UP000053317">
    <property type="component" value="Unassembled WGS sequence"/>
</dbReference>
<sequence length="469" mass="51548">MPPPPPPKRIRRPATVIDEEEYTAALSDIIARDFFPGLNESKAQQEYLNALESNEEDWIRSAGRKLTEAMTPQRGRRQARATRLSTPTPYQEPNTSFSGGETPKGWGGATPSVAGTEESEAVTGQESSAINTSNLSLSEFQSKYTSEDNESFNSLLDEQNEKQKEKHAFLWNDNKILAPRQLLHRAREAKRLKQSAEADEKALMPLTIGATSDRPAQPTAWKGGRPDNTLMFVPPGIEDTHETVAQNAENASRAAPKQTVYLNTRFRPSPPEPSPSIPASPSLSAVRDAIAGRPRLSASEQGSDVFTGAETPRVNGYAFVDEDEPDQVLPLKSGASEEPSYRDLLSGQFATSSSPSPFTINAPRRREDLHHRLVDKTAREKREKRKETIKSPVPKFPSSPFIGRKNTNGSATPGTRPGITESKTGMMTPAARKLMERIGGRTPLRDGNADSRTKNAWTPTPKRKSQLGK</sequence>
<organism evidence="5 6">
    <name type="scientific">Phaeomoniella chlamydospora</name>
    <name type="common">Phaeoacremonium chlamydosporum</name>
    <dbReference type="NCBI Taxonomy" id="158046"/>
    <lineage>
        <taxon>Eukaryota</taxon>
        <taxon>Fungi</taxon>
        <taxon>Dikarya</taxon>
        <taxon>Ascomycota</taxon>
        <taxon>Pezizomycotina</taxon>
        <taxon>Eurotiomycetes</taxon>
        <taxon>Chaetothyriomycetidae</taxon>
        <taxon>Phaeomoniellales</taxon>
        <taxon>Phaeomoniellaceae</taxon>
        <taxon>Phaeomoniella</taxon>
    </lineage>
</organism>
<comment type="caution">
    <text evidence="5">The sequence shown here is derived from an EMBL/GenBank/DDBJ whole genome shotgun (WGS) entry which is preliminary data.</text>
</comment>
<feature type="compositionally biased region" description="Basic and acidic residues" evidence="4">
    <location>
        <begin position="433"/>
        <end position="453"/>
    </location>
</feature>
<feature type="region of interest" description="Disordered" evidence="4">
    <location>
        <begin position="321"/>
        <end position="340"/>
    </location>
</feature>
<evidence type="ECO:0000256" key="3">
    <source>
        <dbReference type="ARBA" id="ARBA00023242"/>
    </source>
</evidence>
<evidence type="ECO:0000313" key="6">
    <source>
        <dbReference type="Proteomes" id="UP000053317"/>
    </source>
</evidence>
<feature type="region of interest" description="Disordered" evidence="4">
    <location>
        <begin position="247"/>
        <end position="285"/>
    </location>
</feature>
<gene>
    <name evidence="5" type="ORF">UCRPC4_g01729</name>
</gene>
<feature type="region of interest" description="Disordered" evidence="4">
    <location>
        <begin position="292"/>
        <end position="311"/>
    </location>
</feature>
<feature type="compositionally biased region" description="Basic and acidic residues" evidence="4">
    <location>
        <begin position="193"/>
        <end position="202"/>
    </location>
</feature>
<accession>A0A0G2HA83</accession>
<dbReference type="PANTHER" id="PTHR12940:SF0">
    <property type="entry name" value="SPLICING FACTOR ESS-2 HOMOLOG"/>
    <property type="match status" value="1"/>
</dbReference>
<dbReference type="InterPro" id="IPR019148">
    <property type="entry name" value="Nuclear_protein_DGCR14_ESS-2"/>
</dbReference>
<keyword evidence="6" id="KW-1185">Reference proteome</keyword>
<feature type="region of interest" description="Disordered" evidence="4">
    <location>
        <begin position="65"/>
        <end position="136"/>
    </location>
</feature>
<comment type="similarity">
    <text evidence="2">Belongs to the ESS2 family.</text>
</comment>
<comment type="subcellular location">
    <subcellularLocation>
        <location evidence="1">Nucleus</location>
    </subcellularLocation>
</comment>
<dbReference type="PANTHER" id="PTHR12940">
    <property type="entry name" value="ES-2 PROTEIN - RELATED"/>
    <property type="match status" value="1"/>
</dbReference>
<feature type="compositionally biased region" description="Polar residues" evidence="4">
    <location>
        <begin position="122"/>
        <end position="136"/>
    </location>
</feature>
<feature type="compositionally biased region" description="Pro residues" evidence="4">
    <location>
        <begin position="268"/>
        <end position="278"/>
    </location>
</feature>
<evidence type="ECO:0000256" key="1">
    <source>
        <dbReference type="ARBA" id="ARBA00004123"/>
    </source>
</evidence>
<evidence type="ECO:0000313" key="5">
    <source>
        <dbReference type="EMBL" id="KKY25465.1"/>
    </source>
</evidence>
<protein>
    <recommendedName>
        <fullName evidence="7">Nuclear protein es2</fullName>
    </recommendedName>
</protein>
<proteinExistence type="inferred from homology"/>
<evidence type="ECO:0000256" key="2">
    <source>
        <dbReference type="ARBA" id="ARBA00009072"/>
    </source>
</evidence>
<dbReference type="GO" id="GO:0071013">
    <property type="term" value="C:catalytic step 2 spliceosome"/>
    <property type="evidence" value="ECO:0007669"/>
    <property type="project" value="TreeGrafter"/>
</dbReference>
<feature type="region of interest" description="Disordered" evidence="4">
    <location>
        <begin position="347"/>
        <end position="469"/>
    </location>
</feature>
<dbReference type="OrthoDB" id="19679at2759"/>
<feature type="compositionally biased region" description="Low complexity" evidence="4">
    <location>
        <begin position="390"/>
        <end position="401"/>
    </location>
</feature>
<feature type="compositionally biased region" description="Polar residues" evidence="4">
    <location>
        <begin position="348"/>
        <end position="359"/>
    </location>
</feature>
<feature type="region of interest" description="Disordered" evidence="4">
    <location>
        <begin position="193"/>
        <end position="230"/>
    </location>
</feature>
<evidence type="ECO:0000256" key="4">
    <source>
        <dbReference type="SAM" id="MobiDB-lite"/>
    </source>
</evidence>
<evidence type="ECO:0008006" key="7">
    <source>
        <dbReference type="Google" id="ProtNLM"/>
    </source>
</evidence>
<feature type="compositionally biased region" description="Polar residues" evidence="4">
    <location>
        <begin position="83"/>
        <end position="99"/>
    </location>
</feature>
<reference evidence="5 6" key="1">
    <citation type="submission" date="2015-05" db="EMBL/GenBank/DDBJ databases">
        <title>Distinctive expansion of gene families associated with plant cell wall degradation and secondary metabolism in the genomes of grapevine trunk pathogens.</title>
        <authorList>
            <person name="Lawrence D.P."/>
            <person name="Travadon R."/>
            <person name="Rolshausen P.E."/>
            <person name="Baumgartner K."/>
        </authorList>
    </citation>
    <scope>NUCLEOTIDE SEQUENCE [LARGE SCALE GENOMIC DNA]</scope>
    <source>
        <strain evidence="5">UCRPC4</strain>
    </source>
</reference>
<name>A0A0G2HA83_PHACM</name>
<dbReference type="EMBL" id="LCWF01000041">
    <property type="protein sequence ID" value="KKY25465.1"/>
    <property type="molecule type" value="Genomic_DNA"/>
</dbReference>
<dbReference type="Pfam" id="PF09751">
    <property type="entry name" value="Es2"/>
    <property type="match status" value="1"/>
</dbReference>
<reference evidence="5 6" key="2">
    <citation type="submission" date="2015-05" db="EMBL/GenBank/DDBJ databases">
        <authorList>
            <person name="Morales-Cruz A."/>
            <person name="Amrine K.C."/>
            <person name="Cantu D."/>
        </authorList>
    </citation>
    <scope>NUCLEOTIDE SEQUENCE [LARGE SCALE GENOMIC DNA]</scope>
    <source>
        <strain evidence="5">UCRPC4</strain>
    </source>
</reference>
<keyword evidence="3" id="KW-0539">Nucleus</keyword>